<dbReference type="AlphaFoldDB" id="A0A382CFN9"/>
<proteinExistence type="predicted"/>
<dbReference type="EMBL" id="UINC01034008">
    <property type="protein sequence ID" value="SVB24173.1"/>
    <property type="molecule type" value="Genomic_DNA"/>
</dbReference>
<evidence type="ECO:0000259" key="1">
    <source>
        <dbReference type="Pfam" id="PF07715"/>
    </source>
</evidence>
<evidence type="ECO:0000313" key="2">
    <source>
        <dbReference type="EMBL" id="SVB24173.1"/>
    </source>
</evidence>
<reference evidence="2" key="1">
    <citation type="submission" date="2018-05" db="EMBL/GenBank/DDBJ databases">
        <authorList>
            <person name="Lanie J.A."/>
            <person name="Ng W.-L."/>
            <person name="Kazmierczak K.M."/>
            <person name="Andrzejewski T.M."/>
            <person name="Davidsen T.M."/>
            <person name="Wayne K.J."/>
            <person name="Tettelin H."/>
            <person name="Glass J.I."/>
            <person name="Rusch D."/>
            <person name="Podicherti R."/>
            <person name="Tsui H.-C.T."/>
            <person name="Winkler M.E."/>
        </authorList>
    </citation>
    <scope>NUCLEOTIDE SEQUENCE</scope>
</reference>
<dbReference type="Pfam" id="PF07715">
    <property type="entry name" value="Plug"/>
    <property type="match status" value="1"/>
</dbReference>
<name>A0A382CFN9_9ZZZZ</name>
<feature type="non-terminal residue" evidence="2">
    <location>
        <position position="1"/>
    </location>
</feature>
<protein>
    <recommendedName>
        <fullName evidence="1">TonB-dependent receptor plug domain-containing protein</fullName>
    </recommendedName>
</protein>
<dbReference type="Gene3D" id="2.170.130.10">
    <property type="entry name" value="TonB-dependent receptor, plug domain"/>
    <property type="match status" value="1"/>
</dbReference>
<feature type="non-terminal residue" evidence="2">
    <location>
        <position position="105"/>
    </location>
</feature>
<dbReference type="PROSITE" id="PS52016">
    <property type="entry name" value="TONB_DEPENDENT_REC_3"/>
    <property type="match status" value="1"/>
</dbReference>
<dbReference type="InterPro" id="IPR039426">
    <property type="entry name" value="TonB-dep_rcpt-like"/>
</dbReference>
<gene>
    <name evidence="2" type="ORF">METZ01_LOCUS177027</name>
</gene>
<dbReference type="InterPro" id="IPR037066">
    <property type="entry name" value="Plug_dom_sf"/>
</dbReference>
<dbReference type="SUPFAM" id="SSF56935">
    <property type="entry name" value="Porins"/>
    <property type="match status" value="1"/>
</dbReference>
<dbReference type="InterPro" id="IPR012910">
    <property type="entry name" value="Plug_dom"/>
</dbReference>
<sequence>VSFPVIRRLSLILILGAASVTPVSAEQEDPDSVVELSPVLVRVLGSAIRAQSPTPVSVVAGSELTRANGGAFLEEALRAVPGVQIHNRFNFGVGERLVVRGFGSR</sequence>
<feature type="domain" description="TonB-dependent receptor plug" evidence="1">
    <location>
        <begin position="51"/>
        <end position="104"/>
    </location>
</feature>
<organism evidence="2">
    <name type="scientific">marine metagenome</name>
    <dbReference type="NCBI Taxonomy" id="408172"/>
    <lineage>
        <taxon>unclassified sequences</taxon>
        <taxon>metagenomes</taxon>
        <taxon>ecological metagenomes</taxon>
    </lineage>
</organism>
<accession>A0A382CFN9</accession>